<comment type="caution">
    <text evidence="3">The sequence shown here is derived from an EMBL/GenBank/DDBJ whole genome shotgun (WGS) entry which is preliminary data.</text>
</comment>
<reference evidence="3 4" key="1">
    <citation type="submission" date="2020-12" db="EMBL/GenBank/DDBJ databases">
        <title>Comparative genome analysis of fungal antagonists Marinomonas ostreistagni 398 and M. spartinae 468.</title>
        <authorList>
            <person name="Fields J.L."/>
            <person name="Mavrodi O.V."/>
            <person name="Biber P.D."/>
            <person name="Indest K.J."/>
            <person name="Mavrodi D.V."/>
        </authorList>
    </citation>
    <scope>NUCLEOTIDE SEQUENCE [LARGE SCALE GENOMIC DNA]</scope>
    <source>
        <strain evidence="3 4">USM7</strain>
    </source>
</reference>
<dbReference type="PROSITE" id="PS51257">
    <property type="entry name" value="PROKAR_LIPOPROTEIN"/>
    <property type="match status" value="1"/>
</dbReference>
<dbReference type="Gene3D" id="3.40.190.150">
    <property type="entry name" value="Bordetella uptake gene, domain 1"/>
    <property type="match status" value="1"/>
</dbReference>
<feature type="chain" id="PRO_5046975065" evidence="2">
    <location>
        <begin position="26"/>
        <end position="358"/>
    </location>
</feature>
<feature type="signal peptide" evidence="2">
    <location>
        <begin position="1"/>
        <end position="25"/>
    </location>
</feature>
<comment type="similarity">
    <text evidence="1">Belongs to the UPF0065 (bug) family.</text>
</comment>
<sequence>MKKIVWGVMAGVSIACSSFSMSSLAQDFSGERIEWLVPFKEGGGTDTWARFFLPKVSESLPGAPTVVIKNVPGGGSINGANQFEARAKTDGTNVFGSTASTLFYYLLGDKRARYEPKDWQAVFATPTGGVMYVDPKLGINSPKDLAAAKDVEFIFPSLGPTSLDLVPLLAMDMLGMKVRPVFGMDRSAGRLAFERGEVNIDYQTSAPFIQKVMPLVDEGTAKPLLSWGVLDDDGNIVRDPSFPELPTFVETYEAIHGEKPSGQAFEVWKTFFIAGFAAQKIMFLPKEASSDTLQTYRNTMADVVKQPGFKEQASKAIGDYDQIVGKNVDAAVRMIFSLSAEDKKWIQQWLTERYNVKF</sequence>
<protein>
    <submittedName>
        <fullName evidence="3">Tricarboxylate transporter</fullName>
    </submittedName>
</protein>
<gene>
    <name evidence="3" type="ORF">JHD44_17500</name>
</gene>
<proteinExistence type="inferred from homology"/>
<evidence type="ECO:0000256" key="2">
    <source>
        <dbReference type="SAM" id="SignalP"/>
    </source>
</evidence>
<dbReference type="RefSeq" id="WP_199464024.1">
    <property type="nucleotide sequence ID" value="NZ_JAEMUH010000021.1"/>
</dbReference>
<organism evidence="3 4">
    <name type="scientific">Marinomonas ostreistagni</name>
    <dbReference type="NCBI Taxonomy" id="359209"/>
    <lineage>
        <taxon>Bacteria</taxon>
        <taxon>Pseudomonadati</taxon>
        <taxon>Pseudomonadota</taxon>
        <taxon>Gammaproteobacteria</taxon>
        <taxon>Oceanospirillales</taxon>
        <taxon>Oceanospirillaceae</taxon>
        <taxon>Marinomonas</taxon>
    </lineage>
</organism>
<evidence type="ECO:0000256" key="1">
    <source>
        <dbReference type="ARBA" id="ARBA00006987"/>
    </source>
</evidence>
<dbReference type="EMBL" id="JAEMUH010000021">
    <property type="protein sequence ID" value="MBJ7552480.1"/>
    <property type="molecule type" value="Genomic_DNA"/>
</dbReference>
<dbReference type="Gene3D" id="3.40.190.10">
    <property type="entry name" value="Periplasmic binding protein-like II"/>
    <property type="match status" value="1"/>
</dbReference>
<evidence type="ECO:0000313" key="3">
    <source>
        <dbReference type="EMBL" id="MBJ7552480.1"/>
    </source>
</evidence>
<dbReference type="InterPro" id="IPR005064">
    <property type="entry name" value="BUG"/>
</dbReference>
<name>A0ABS0ZFM8_9GAMM</name>
<dbReference type="InterPro" id="IPR042100">
    <property type="entry name" value="Bug_dom1"/>
</dbReference>
<keyword evidence="2" id="KW-0732">Signal</keyword>
<dbReference type="PANTHER" id="PTHR42928">
    <property type="entry name" value="TRICARBOXYLATE-BINDING PROTEIN"/>
    <property type="match status" value="1"/>
</dbReference>
<accession>A0ABS0ZFM8</accession>
<dbReference type="Proteomes" id="UP000598488">
    <property type="component" value="Unassembled WGS sequence"/>
</dbReference>
<evidence type="ECO:0000313" key="4">
    <source>
        <dbReference type="Proteomes" id="UP000598488"/>
    </source>
</evidence>
<keyword evidence="4" id="KW-1185">Reference proteome</keyword>
<dbReference type="PANTHER" id="PTHR42928:SF5">
    <property type="entry name" value="BLR1237 PROTEIN"/>
    <property type="match status" value="1"/>
</dbReference>